<dbReference type="InterPro" id="IPR000536">
    <property type="entry name" value="Nucl_hrmn_rcpt_lig-bd"/>
</dbReference>
<dbReference type="Gene3D" id="1.10.565.10">
    <property type="entry name" value="Retinoid X Receptor"/>
    <property type="match status" value="1"/>
</dbReference>
<dbReference type="CDD" id="cd06916">
    <property type="entry name" value="NR_DBD_like"/>
    <property type="match status" value="1"/>
</dbReference>
<keyword evidence="7" id="KW-0675">Receptor</keyword>
<keyword evidence="8" id="KW-0539">Nucleus</keyword>
<dbReference type="PANTHER" id="PTHR24082">
    <property type="entry name" value="NUCLEAR HORMONE RECEPTOR"/>
    <property type="match status" value="1"/>
</dbReference>
<comment type="caution">
    <text evidence="11">The sequence shown here is derived from an EMBL/GenBank/DDBJ whole genome shotgun (WGS) entry which is preliminary data.</text>
</comment>
<evidence type="ECO:0000256" key="3">
    <source>
        <dbReference type="ARBA" id="ARBA00022833"/>
    </source>
</evidence>
<keyword evidence="2" id="KW-0863">Zinc-finger</keyword>
<dbReference type="Proteomes" id="UP000663852">
    <property type="component" value="Unassembled WGS sequence"/>
</dbReference>
<evidence type="ECO:0000313" key="12">
    <source>
        <dbReference type="EMBL" id="CAF1522935.1"/>
    </source>
</evidence>
<dbReference type="EMBL" id="CAJNOR010000563">
    <property type="protein sequence ID" value="CAF0948888.1"/>
    <property type="molecule type" value="Genomic_DNA"/>
</dbReference>
<dbReference type="GO" id="GO:0030154">
    <property type="term" value="P:cell differentiation"/>
    <property type="evidence" value="ECO:0007669"/>
    <property type="project" value="TreeGrafter"/>
</dbReference>
<evidence type="ECO:0000313" key="13">
    <source>
        <dbReference type="Proteomes" id="UP000663828"/>
    </source>
</evidence>
<dbReference type="AlphaFoldDB" id="A0A814CW94"/>
<evidence type="ECO:0008006" key="14">
    <source>
        <dbReference type="Google" id="ProtNLM"/>
    </source>
</evidence>
<dbReference type="GO" id="GO:0045944">
    <property type="term" value="P:positive regulation of transcription by RNA polymerase II"/>
    <property type="evidence" value="ECO:0007669"/>
    <property type="project" value="TreeGrafter"/>
</dbReference>
<dbReference type="InterPro" id="IPR035500">
    <property type="entry name" value="NHR-like_dom_sf"/>
</dbReference>
<dbReference type="GO" id="GO:0000122">
    <property type="term" value="P:negative regulation of transcription by RNA polymerase II"/>
    <property type="evidence" value="ECO:0007669"/>
    <property type="project" value="TreeGrafter"/>
</dbReference>
<dbReference type="PROSITE" id="PS00031">
    <property type="entry name" value="NUCLEAR_REC_DBD_1"/>
    <property type="match status" value="1"/>
</dbReference>
<dbReference type="PROSITE" id="PS51843">
    <property type="entry name" value="NR_LBD"/>
    <property type="match status" value="1"/>
</dbReference>
<evidence type="ECO:0000259" key="10">
    <source>
        <dbReference type="PROSITE" id="PS51843"/>
    </source>
</evidence>
<evidence type="ECO:0000256" key="7">
    <source>
        <dbReference type="ARBA" id="ARBA00023170"/>
    </source>
</evidence>
<dbReference type="SUPFAM" id="SSF57716">
    <property type="entry name" value="Glucocorticoid receptor-like (DNA-binding domain)"/>
    <property type="match status" value="1"/>
</dbReference>
<keyword evidence="5" id="KW-0238">DNA-binding</keyword>
<name>A0A814CW94_ADIRI</name>
<keyword evidence="1" id="KW-0479">Metal-binding</keyword>
<evidence type="ECO:0000256" key="1">
    <source>
        <dbReference type="ARBA" id="ARBA00022723"/>
    </source>
</evidence>
<dbReference type="InterPro" id="IPR050234">
    <property type="entry name" value="Nuclear_hormone_rcpt_NR1"/>
</dbReference>
<evidence type="ECO:0000256" key="6">
    <source>
        <dbReference type="ARBA" id="ARBA00023163"/>
    </source>
</evidence>
<dbReference type="PROSITE" id="PS51030">
    <property type="entry name" value="NUCLEAR_REC_DBD_2"/>
    <property type="match status" value="1"/>
</dbReference>
<dbReference type="PANTHER" id="PTHR24082:SF507">
    <property type="entry name" value="BILE ACID RECEPTOR-RELATED"/>
    <property type="match status" value="1"/>
</dbReference>
<dbReference type="GO" id="GO:0000978">
    <property type="term" value="F:RNA polymerase II cis-regulatory region sequence-specific DNA binding"/>
    <property type="evidence" value="ECO:0007669"/>
    <property type="project" value="TreeGrafter"/>
</dbReference>
<evidence type="ECO:0000313" key="11">
    <source>
        <dbReference type="EMBL" id="CAF0948888.1"/>
    </source>
</evidence>
<dbReference type="Pfam" id="PF00105">
    <property type="entry name" value="zf-C4"/>
    <property type="match status" value="1"/>
</dbReference>
<dbReference type="PRINTS" id="PR00047">
    <property type="entry name" value="STROIDFINGER"/>
</dbReference>
<evidence type="ECO:0000259" key="9">
    <source>
        <dbReference type="PROSITE" id="PS51030"/>
    </source>
</evidence>
<sequence>MTTEKNLIFITSDEDLIHEISLKKSQNTHLIDLDTGKPIIPTLTKHKSKSTNSICIICGDRAIGYNYNVLSCASCKAFFHRYAHENLETMQCLKGKNQCQIDYKVNRKCFYCRLNKCLLMGMRKDLILNQKQIQEKRKDSKTIQSTQQFNEIDQFLMNINENDINEILHEDLILINNIKSSFLSIFENQYQSLPESIDFSTDAASAIISWAQFDSEIALETIRFFRQINQFENLHSDDRFILIKYHLFSIMLIRKSFNYRPTNLRNSIEINKEKERYTRMNALFNVSNDLQNQMDSFICLIIEYTEHDPILLSILLIISLFSPTLSLNLDEPLFKDSLSIYQAQNFYINILWNYLIQNQNERIVYKKFLQLITIIFRVQLISVTSRKFIRDYLISTNSVHQITELMQTILHIS</sequence>
<dbReference type="GO" id="GO:0004879">
    <property type="term" value="F:nuclear receptor activity"/>
    <property type="evidence" value="ECO:0007669"/>
    <property type="project" value="TreeGrafter"/>
</dbReference>
<keyword evidence="13" id="KW-1185">Reference proteome</keyword>
<dbReference type="GO" id="GO:0008270">
    <property type="term" value="F:zinc ion binding"/>
    <property type="evidence" value="ECO:0007669"/>
    <property type="project" value="UniProtKB-KW"/>
</dbReference>
<evidence type="ECO:0000256" key="2">
    <source>
        <dbReference type="ARBA" id="ARBA00022771"/>
    </source>
</evidence>
<dbReference type="SMART" id="SM00399">
    <property type="entry name" value="ZnF_C4"/>
    <property type="match status" value="1"/>
</dbReference>
<keyword evidence="4" id="KW-0805">Transcription regulation</keyword>
<feature type="domain" description="Nuclear receptor" evidence="9">
    <location>
        <begin position="52"/>
        <end position="129"/>
    </location>
</feature>
<reference evidence="11" key="1">
    <citation type="submission" date="2021-02" db="EMBL/GenBank/DDBJ databases">
        <authorList>
            <person name="Nowell W R."/>
        </authorList>
    </citation>
    <scope>NUCLEOTIDE SEQUENCE</scope>
</reference>
<keyword evidence="3" id="KW-0862">Zinc</keyword>
<protein>
    <recommendedName>
        <fullName evidence="14">Nuclear receptor</fullName>
    </recommendedName>
</protein>
<proteinExistence type="predicted"/>
<accession>A0A814CW94</accession>
<organism evidence="11 13">
    <name type="scientific">Adineta ricciae</name>
    <name type="common">Rotifer</name>
    <dbReference type="NCBI Taxonomy" id="249248"/>
    <lineage>
        <taxon>Eukaryota</taxon>
        <taxon>Metazoa</taxon>
        <taxon>Spiralia</taxon>
        <taxon>Gnathifera</taxon>
        <taxon>Rotifera</taxon>
        <taxon>Eurotatoria</taxon>
        <taxon>Bdelloidea</taxon>
        <taxon>Adinetida</taxon>
        <taxon>Adinetidae</taxon>
        <taxon>Adineta</taxon>
    </lineage>
</organism>
<evidence type="ECO:0000256" key="8">
    <source>
        <dbReference type="ARBA" id="ARBA00023242"/>
    </source>
</evidence>
<dbReference type="Gene3D" id="3.30.50.10">
    <property type="entry name" value="Erythroid Transcription Factor GATA-1, subunit A"/>
    <property type="match status" value="1"/>
</dbReference>
<dbReference type="InterPro" id="IPR001628">
    <property type="entry name" value="Znf_hrmn_rcpt"/>
</dbReference>
<keyword evidence="6" id="KW-0804">Transcription</keyword>
<dbReference type="SUPFAM" id="SSF48508">
    <property type="entry name" value="Nuclear receptor ligand-binding domain"/>
    <property type="match status" value="1"/>
</dbReference>
<dbReference type="EMBL" id="CAJNOJ010000790">
    <property type="protein sequence ID" value="CAF1522935.1"/>
    <property type="molecule type" value="Genomic_DNA"/>
</dbReference>
<feature type="domain" description="NR LBD" evidence="10">
    <location>
        <begin position="170"/>
        <end position="413"/>
    </location>
</feature>
<evidence type="ECO:0000256" key="4">
    <source>
        <dbReference type="ARBA" id="ARBA00023015"/>
    </source>
</evidence>
<dbReference type="InterPro" id="IPR013088">
    <property type="entry name" value="Znf_NHR/GATA"/>
</dbReference>
<dbReference type="Proteomes" id="UP000663828">
    <property type="component" value="Unassembled WGS sequence"/>
</dbReference>
<gene>
    <name evidence="12" type="ORF">EDS130_LOCUS44002</name>
    <name evidence="11" type="ORF">XAT740_LOCUS10551</name>
</gene>
<dbReference type="GO" id="GO:0090575">
    <property type="term" value="C:RNA polymerase II transcription regulator complex"/>
    <property type="evidence" value="ECO:0007669"/>
    <property type="project" value="TreeGrafter"/>
</dbReference>
<evidence type="ECO:0000256" key="5">
    <source>
        <dbReference type="ARBA" id="ARBA00023125"/>
    </source>
</evidence>
<dbReference type="OrthoDB" id="5837785at2759"/>